<evidence type="ECO:0000256" key="1">
    <source>
        <dbReference type="ARBA" id="ARBA00004752"/>
    </source>
</evidence>
<comment type="pathway">
    <text evidence="1 6">Cell wall biogenesis; peptidoglycan biosynthesis.</text>
</comment>
<keyword evidence="5 6" id="KW-0961">Cell wall biogenesis/degradation</keyword>
<dbReference type="Pfam" id="PF03734">
    <property type="entry name" value="YkuD"/>
    <property type="match status" value="1"/>
</dbReference>
<dbReference type="Proteomes" id="UP000824024">
    <property type="component" value="Unassembled WGS sequence"/>
</dbReference>
<feature type="domain" description="L,D-TPase catalytic" evidence="7">
    <location>
        <begin position="1"/>
        <end position="81"/>
    </location>
</feature>
<dbReference type="GO" id="GO:0008360">
    <property type="term" value="P:regulation of cell shape"/>
    <property type="evidence" value="ECO:0007669"/>
    <property type="project" value="UniProtKB-UniRule"/>
</dbReference>
<feature type="active site" description="Nucleophile" evidence="6">
    <location>
        <position position="57"/>
    </location>
</feature>
<dbReference type="EMBL" id="DXCH01000284">
    <property type="protein sequence ID" value="HIZ08373.1"/>
    <property type="molecule type" value="Genomic_DNA"/>
</dbReference>
<evidence type="ECO:0000256" key="2">
    <source>
        <dbReference type="ARBA" id="ARBA00022679"/>
    </source>
</evidence>
<dbReference type="Gene3D" id="2.40.440.10">
    <property type="entry name" value="L,D-transpeptidase catalytic domain-like"/>
    <property type="match status" value="1"/>
</dbReference>
<reference evidence="8" key="1">
    <citation type="journal article" date="2021" name="PeerJ">
        <title>Extensive microbial diversity within the chicken gut microbiome revealed by metagenomics and culture.</title>
        <authorList>
            <person name="Gilroy R."/>
            <person name="Ravi A."/>
            <person name="Getino M."/>
            <person name="Pursley I."/>
            <person name="Horton D.L."/>
            <person name="Alikhan N.F."/>
            <person name="Baker D."/>
            <person name="Gharbi K."/>
            <person name="Hall N."/>
            <person name="Watson M."/>
            <person name="Adriaenssens E.M."/>
            <person name="Foster-Nyarko E."/>
            <person name="Jarju S."/>
            <person name="Secka A."/>
            <person name="Antonio M."/>
            <person name="Oren A."/>
            <person name="Chaudhuri R.R."/>
            <person name="La Ragione R."/>
            <person name="Hildebrand F."/>
            <person name="Pallen M.J."/>
        </authorList>
    </citation>
    <scope>NUCLEOTIDE SEQUENCE</scope>
    <source>
        <strain evidence="8">CHK192-9172</strain>
    </source>
</reference>
<protein>
    <submittedName>
        <fullName evidence="8">L,D-transpeptidase</fullName>
    </submittedName>
</protein>
<sequence length="81" mass="9059">GVWAIDARTTDYYLTGEGYRSHVNFWLPFNGNVGVHDATWRDKFGGQIYKTNGSHGCVNTPYEAAKKIYEAVSIGDPVIVY</sequence>
<dbReference type="CDD" id="cd16913">
    <property type="entry name" value="YkuD_like"/>
    <property type="match status" value="1"/>
</dbReference>
<gene>
    <name evidence="8" type="ORF">IAA08_10630</name>
</gene>
<dbReference type="GO" id="GO:0018104">
    <property type="term" value="P:peptidoglycan-protein cross-linking"/>
    <property type="evidence" value="ECO:0007669"/>
    <property type="project" value="TreeGrafter"/>
</dbReference>
<dbReference type="AlphaFoldDB" id="A0A9D2D4I1"/>
<dbReference type="PANTHER" id="PTHR30582">
    <property type="entry name" value="L,D-TRANSPEPTIDASE"/>
    <property type="match status" value="1"/>
</dbReference>
<name>A0A9D2D4I1_9FIRM</name>
<dbReference type="GO" id="GO:0016740">
    <property type="term" value="F:transferase activity"/>
    <property type="evidence" value="ECO:0007669"/>
    <property type="project" value="UniProtKB-KW"/>
</dbReference>
<keyword evidence="4 6" id="KW-0573">Peptidoglycan synthesis</keyword>
<dbReference type="PROSITE" id="PS52029">
    <property type="entry name" value="LD_TPASE"/>
    <property type="match status" value="1"/>
</dbReference>
<comment type="caution">
    <text evidence="8">The sequence shown here is derived from an EMBL/GenBank/DDBJ whole genome shotgun (WGS) entry which is preliminary data.</text>
</comment>
<reference evidence="8" key="2">
    <citation type="submission" date="2021-04" db="EMBL/GenBank/DDBJ databases">
        <authorList>
            <person name="Gilroy R."/>
        </authorList>
    </citation>
    <scope>NUCLEOTIDE SEQUENCE</scope>
    <source>
        <strain evidence="8">CHK192-9172</strain>
    </source>
</reference>
<evidence type="ECO:0000259" key="7">
    <source>
        <dbReference type="PROSITE" id="PS52029"/>
    </source>
</evidence>
<evidence type="ECO:0000256" key="3">
    <source>
        <dbReference type="ARBA" id="ARBA00022960"/>
    </source>
</evidence>
<accession>A0A9D2D4I1</accession>
<dbReference type="SUPFAM" id="SSF141523">
    <property type="entry name" value="L,D-transpeptidase catalytic domain-like"/>
    <property type="match status" value="1"/>
</dbReference>
<dbReference type="PANTHER" id="PTHR30582:SF33">
    <property type="entry name" value="EXPORTED PROTEIN"/>
    <property type="match status" value="1"/>
</dbReference>
<dbReference type="GO" id="GO:0071972">
    <property type="term" value="F:peptidoglycan L,D-transpeptidase activity"/>
    <property type="evidence" value="ECO:0007669"/>
    <property type="project" value="TreeGrafter"/>
</dbReference>
<evidence type="ECO:0000256" key="4">
    <source>
        <dbReference type="ARBA" id="ARBA00022984"/>
    </source>
</evidence>
<evidence type="ECO:0000313" key="9">
    <source>
        <dbReference type="Proteomes" id="UP000824024"/>
    </source>
</evidence>
<dbReference type="InterPro" id="IPR005490">
    <property type="entry name" value="LD_TPept_cat_dom"/>
</dbReference>
<evidence type="ECO:0000256" key="6">
    <source>
        <dbReference type="PROSITE-ProRule" id="PRU01373"/>
    </source>
</evidence>
<dbReference type="InterPro" id="IPR050979">
    <property type="entry name" value="LD-transpeptidase"/>
</dbReference>
<feature type="active site" description="Proton donor/acceptor" evidence="6">
    <location>
        <position position="36"/>
    </location>
</feature>
<evidence type="ECO:0000256" key="5">
    <source>
        <dbReference type="ARBA" id="ARBA00023316"/>
    </source>
</evidence>
<keyword evidence="3 6" id="KW-0133">Cell shape</keyword>
<feature type="non-terminal residue" evidence="8">
    <location>
        <position position="1"/>
    </location>
</feature>
<dbReference type="GO" id="GO:0071555">
    <property type="term" value="P:cell wall organization"/>
    <property type="evidence" value="ECO:0007669"/>
    <property type="project" value="UniProtKB-UniRule"/>
</dbReference>
<evidence type="ECO:0000313" key="8">
    <source>
        <dbReference type="EMBL" id="HIZ08373.1"/>
    </source>
</evidence>
<dbReference type="GO" id="GO:0005576">
    <property type="term" value="C:extracellular region"/>
    <property type="evidence" value="ECO:0007669"/>
    <property type="project" value="TreeGrafter"/>
</dbReference>
<proteinExistence type="predicted"/>
<keyword evidence="2" id="KW-0808">Transferase</keyword>
<organism evidence="8 9">
    <name type="scientific">Candidatus Eubacterium avistercoris</name>
    <dbReference type="NCBI Taxonomy" id="2838567"/>
    <lineage>
        <taxon>Bacteria</taxon>
        <taxon>Bacillati</taxon>
        <taxon>Bacillota</taxon>
        <taxon>Clostridia</taxon>
        <taxon>Eubacteriales</taxon>
        <taxon>Eubacteriaceae</taxon>
        <taxon>Eubacterium</taxon>
    </lineage>
</organism>
<dbReference type="InterPro" id="IPR038063">
    <property type="entry name" value="Transpep_catalytic_dom"/>
</dbReference>